<evidence type="ECO:0000259" key="5">
    <source>
        <dbReference type="Pfam" id="PF05154"/>
    </source>
</evidence>
<dbReference type="PANTHER" id="PTHR21016">
    <property type="entry name" value="BETA-AMYLOID BINDING PROTEIN-RELATED"/>
    <property type="match status" value="1"/>
</dbReference>
<keyword evidence="2" id="KW-0812">Transmembrane</keyword>
<feature type="domain" description="Putative host cell surface-exposed lipoprotein Ltp-like HTH region" evidence="6">
    <location>
        <begin position="196"/>
        <end position="236"/>
    </location>
</feature>
<accession>A0A1P8U4I8</accession>
<evidence type="ECO:0000256" key="1">
    <source>
        <dbReference type="ARBA" id="ARBA00004141"/>
    </source>
</evidence>
<feature type="domain" description="TM2" evidence="5">
    <location>
        <begin position="2"/>
        <end position="45"/>
    </location>
</feature>
<reference evidence="7 8" key="1">
    <citation type="submission" date="2016-12" db="EMBL/GenBank/DDBJ databases">
        <title>Complete genome sequence of Microbacterium aurum KACC 15219.</title>
        <authorList>
            <person name="Jung Y."/>
            <person name="Shin J.-H."/>
            <person name="Lee Y.-J."/>
            <person name="Yi H."/>
            <person name="Bahn Y.-S."/>
            <person name="Kim J.F."/>
            <person name="Lee D.-W."/>
        </authorList>
    </citation>
    <scope>NUCLEOTIDE SEQUENCE [LARGE SCALE GENOMIC DNA]</scope>
    <source>
        <strain evidence="7 8">KACC 15219</strain>
    </source>
</reference>
<evidence type="ECO:0000259" key="6">
    <source>
        <dbReference type="Pfam" id="PF07553"/>
    </source>
</evidence>
<keyword evidence="4" id="KW-0472">Membrane</keyword>
<dbReference type="InterPro" id="IPR007829">
    <property type="entry name" value="TM2"/>
</dbReference>
<evidence type="ECO:0000313" key="7">
    <source>
        <dbReference type="EMBL" id="APZ33017.1"/>
    </source>
</evidence>
<dbReference type="InterPro" id="IPR011434">
    <property type="entry name" value="Ltp-like_HTH"/>
</dbReference>
<dbReference type="Pfam" id="PF05154">
    <property type="entry name" value="TM2"/>
    <property type="match status" value="1"/>
</dbReference>
<evidence type="ECO:0000313" key="8">
    <source>
        <dbReference type="Proteomes" id="UP000187185"/>
    </source>
</evidence>
<protein>
    <recommendedName>
        <fullName evidence="9">TM2 domain-containing protein</fullName>
    </recommendedName>
</protein>
<gene>
    <name evidence="7" type="ORF">BOH66_00910</name>
</gene>
<dbReference type="AlphaFoldDB" id="A0A1P8U4I8"/>
<dbReference type="InterPro" id="IPR050932">
    <property type="entry name" value="TM2D1-3-like"/>
</dbReference>
<comment type="subcellular location">
    <subcellularLocation>
        <location evidence="1">Membrane</location>
        <topology evidence="1">Multi-pass membrane protein</topology>
    </subcellularLocation>
</comment>
<dbReference type="KEGG" id="maur:BOH66_00910"/>
<organism evidence="7 8">
    <name type="scientific">Microbacterium aurum</name>
    <dbReference type="NCBI Taxonomy" id="36805"/>
    <lineage>
        <taxon>Bacteria</taxon>
        <taxon>Bacillati</taxon>
        <taxon>Actinomycetota</taxon>
        <taxon>Actinomycetes</taxon>
        <taxon>Micrococcales</taxon>
        <taxon>Microbacteriaceae</taxon>
        <taxon>Microbacterium</taxon>
    </lineage>
</organism>
<dbReference type="Proteomes" id="UP000187185">
    <property type="component" value="Chromosome"/>
</dbReference>
<evidence type="ECO:0000256" key="2">
    <source>
        <dbReference type="ARBA" id="ARBA00022692"/>
    </source>
</evidence>
<dbReference type="Gene3D" id="1.10.10.10">
    <property type="entry name" value="Winged helix-like DNA-binding domain superfamily/Winged helix DNA-binding domain"/>
    <property type="match status" value="2"/>
</dbReference>
<sequence length="242" mass="25648">MTTWLLSYFLGVIGVDRFYLGKVGTGILKLITLGGAGIWWLVDLILTLTGSQKDRWGRGLVGYDQHKKIAWIVTGALVALGLIIGAVSPKASPSSLPAPASSTTVVEEAADDETAVVETEPATTPEATATVAPPVQAVAPAPAAPELTLSQQNAVRSASQYLDYTAFSRSGLIGQLEYEGYATADAEFAVDHLAPDWNQQAALSAQSYLDYTSFSRQGLIDQLIYEGFTPEQAEFGTAAVGY</sequence>
<dbReference type="GO" id="GO:0016020">
    <property type="term" value="C:membrane"/>
    <property type="evidence" value="ECO:0007669"/>
    <property type="project" value="UniProtKB-SubCell"/>
</dbReference>
<dbReference type="Pfam" id="PF07553">
    <property type="entry name" value="Lipoprotein_Ltp"/>
    <property type="match status" value="2"/>
</dbReference>
<evidence type="ECO:0008006" key="9">
    <source>
        <dbReference type="Google" id="ProtNLM"/>
    </source>
</evidence>
<keyword evidence="3" id="KW-1133">Transmembrane helix</keyword>
<dbReference type="PANTHER" id="PTHR21016:SF25">
    <property type="entry name" value="TM2 DOMAIN-CONTAINING PROTEIN DDB_G0277895-RELATED"/>
    <property type="match status" value="1"/>
</dbReference>
<dbReference type="STRING" id="36805.BOH66_00910"/>
<dbReference type="InterPro" id="IPR036388">
    <property type="entry name" value="WH-like_DNA-bd_sf"/>
</dbReference>
<name>A0A1P8U4I8_9MICO</name>
<evidence type="ECO:0000256" key="3">
    <source>
        <dbReference type="ARBA" id="ARBA00022989"/>
    </source>
</evidence>
<proteinExistence type="predicted"/>
<keyword evidence="8" id="KW-1185">Reference proteome</keyword>
<dbReference type="EMBL" id="CP018762">
    <property type="protein sequence ID" value="APZ33017.1"/>
    <property type="molecule type" value="Genomic_DNA"/>
</dbReference>
<feature type="domain" description="Putative host cell surface-exposed lipoprotein Ltp-like HTH region" evidence="6">
    <location>
        <begin position="151"/>
        <end position="193"/>
    </location>
</feature>
<evidence type="ECO:0000256" key="4">
    <source>
        <dbReference type="ARBA" id="ARBA00023136"/>
    </source>
</evidence>